<sequence>MDDQQSVSGKSSQSLHFSDGIVEFSDKDSQESSNIVSPNNVLLRFIDWFGEKLAWGLGISSPKYYYIIENSLSSKQDVISLGDMDDPHVAILQNPLSNDSHSRSPVTLSE</sequence>
<accession>A0AA85JQW5</accession>
<dbReference type="Proteomes" id="UP000050795">
    <property type="component" value="Unassembled WGS sequence"/>
</dbReference>
<protein>
    <submittedName>
        <fullName evidence="3">Uncharacterized protein</fullName>
    </submittedName>
</protein>
<organism evidence="2 3">
    <name type="scientific">Trichobilharzia regenti</name>
    <name type="common">Nasal bird schistosome</name>
    <dbReference type="NCBI Taxonomy" id="157069"/>
    <lineage>
        <taxon>Eukaryota</taxon>
        <taxon>Metazoa</taxon>
        <taxon>Spiralia</taxon>
        <taxon>Lophotrochozoa</taxon>
        <taxon>Platyhelminthes</taxon>
        <taxon>Trematoda</taxon>
        <taxon>Digenea</taxon>
        <taxon>Strigeidida</taxon>
        <taxon>Schistosomatoidea</taxon>
        <taxon>Schistosomatidae</taxon>
        <taxon>Trichobilharzia</taxon>
    </lineage>
</organism>
<feature type="region of interest" description="Disordered" evidence="1">
    <location>
        <begin position="91"/>
        <end position="110"/>
    </location>
</feature>
<evidence type="ECO:0000313" key="2">
    <source>
        <dbReference type="Proteomes" id="UP000050795"/>
    </source>
</evidence>
<keyword evidence="2" id="KW-1185">Reference proteome</keyword>
<reference evidence="2" key="1">
    <citation type="submission" date="2022-06" db="EMBL/GenBank/DDBJ databases">
        <authorList>
            <person name="Berger JAMES D."/>
            <person name="Berger JAMES D."/>
        </authorList>
    </citation>
    <scope>NUCLEOTIDE SEQUENCE [LARGE SCALE GENOMIC DNA]</scope>
</reference>
<dbReference type="AlphaFoldDB" id="A0AA85JQW5"/>
<proteinExistence type="predicted"/>
<name>A0AA85JQW5_TRIRE</name>
<reference evidence="3" key="2">
    <citation type="submission" date="2023-11" db="UniProtKB">
        <authorList>
            <consortium name="WormBaseParasite"/>
        </authorList>
    </citation>
    <scope>IDENTIFICATION</scope>
</reference>
<evidence type="ECO:0000256" key="1">
    <source>
        <dbReference type="SAM" id="MobiDB-lite"/>
    </source>
</evidence>
<dbReference type="WBParaSite" id="TREG1_51270.1">
    <property type="protein sequence ID" value="TREG1_51270.1"/>
    <property type="gene ID" value="TREG1_51270"/>
</dbReference>
<evidence type="ECO:0000313" key="3">
    <source>
        <dbReference type="WBParaSite" id="TREG1_51270.1"/>
    </source>
</evidence>
<feature type="compositionally biased region" description="Polar residues" evidence="1">
    <location>
        <begin position="94"/>
        <end position="110"/>
    </location>
</feature>